<feature type="transmembrane region" description="Helical" evidence="1">
    <location>
        <begin position="12"/>
        <end position="32"/>
    </location>
</feature>
<gene>
    <name evidence="2" type="ORF">KZH69_13540</name>
</gene>
<dbReference type="RefSeq" id="WP_219318013.1">
    <property type="nucleotide sequence ID" value="NZ_JAHWYN010000012.1"/>
</dbReference>
<keyword evidence="1" id="KW-1133">Transmembrane helix</keyword>
<proteinExistence type="predicted"/>
<evidence type="ECO:0000313" key="3">
    <source>
        <dbReference type="Proteomes" id="UP000812031"/>
    </source>
</evidence>
<dbReference type="Proteomes" id="UP000812031">
    <property type="component" value="Unassembled WGS sequence"/>
</dbReference>
<dbReference type="EMBL" id="JAHWYN010000012">
    <property type="protein sequence ID" value="MBW4361511.1"/>
    <property type="molecule type" value="Genomic_DNA"/>
</dbReference>
<reference evidence="2 3" key="1">
    <citation type="submission" date="2021-07" db="EMBL/GenBank/DDBJ databases">
        <title>Flavobacterium sp. nov. isolated from sediment on the Taihu Lake.</title>
        <authorList>
            <person name="Qu J.-H."/>
        </authorList>
    </citation>
    <scope>NUCLEOTIDE SEQUENCE [LARGE SCALE GENOMIC DNA]</scope>
    <source>
        <strain evidence="2 3">NAS39</strain>
    </source>
</reference>
<keyword evidence="1" id="KW-0472">Membrane</keyword>
<protein>
    <recommendedName>
        <fullName evidence="4">Lipoprotein</fullName>
    </recommendedName>
</protein>
<name>A0ABS6XXU4_9FLAO</name>
<keyword evidence="3" id="KW-1185">Reference proteome</keyword>
<keyword evidence="1" id="KW-0812">Transmembrane</keyword>
<accession>A0ABS6XXU4</accession>
<evidence type="ECO:0000313" key="2">
    <source>
        <dbReference type="EMBL" id="MBW4361511.1"/>
    </source>
</evidence>
<comment type="caution">
    <text evidence="2">The sequence shown here is derived from an EMBL/GenBank/DDBJ whole genome shotgun (WGS) entry which is preliminary data.</text>
</comment>
<sequence>MEEKQRKKKLLIRKIIKIILVIILIGVAQYYFEKEKPASNELKALVAKYNTVCPIMISDDIRMESVNILPNNTIQYDFTLVHVQKDNNIDFITLKKSVENEILASSKTNPSLQAFRDNDSTVIYHYMDSNGKNLFVVTLTPEMY</sequence>
<evidence type="ECO:0008006" key="4">
    <source>
        <dbReference type="Google" id="ProtNLM"/>
    </source>
</evidence>
<organism evidence="2 3">
    <name type="scientific">Flavobacterium taihuense</name>
    <dbReference type="NCBI Taxonomy" id="2857508"/>
    <lineage>
        <taxon>Bacteria</taxon>
        <taxon>Pseudomonadati</taxon>
        <taxon>Bacteroidota</taxon>
        <taxon>Flavobacteriia</taxon>
        <taxon>Flavobacteriales</taxon>
        <taxon>Flavobacteriaceae</taxon>
        <taxon>Flavobacterium</taxon>
    </lineage>
</organism>
<evidence type="ECO:0000256" key="1">
    <source>
        <dbReference type="SAM" id="Phobius"/>
    </source>
</evidence>